<dbReference type="PANTHER" id="PTHR31646:SF1">
    <property type="entry name" value="ALPHA-1,2-MANNOSYLTRANSFERASE MNN2"/>
    <property type="match status" value="1"/>
</dbReference>
<dbReference type="AlphaFoldDB" id="A0A833WFJ0"/>
<organism evidence="9 10">
    <name type="scientific">Phytophthora infestans</name>
    <name type="common">Potato late blight agent</name>
    <name type="synonym">Botrytis infestans</name>
    <dbReference type="NCBI Taxonomy" id="4787"/>
    <lineage>
        <taxon>Eukaryota</taxon>
        <taxon>Sar</taxon>
        <taxon>Stramenopiles</taxon>
        <taxon>Oomycota</taxon>
        <taxon>Peronosporomycetes</taxon>
        <taxon>Peronosporales</taxon>
        <taxon>Peronosporaceae</taxon>
        <taxon>Phytophthora</taxon>
    </lineage>
</organism>
<keyword evidence="3" id="KW-0812">Transmembrane</keyword>
<evidence type="ECO:0000256" key="1">
    <source>
        <dbReference type="ARBA" id="ARBA00004394"/>
    </source>
</evidence>
<evidence type="ECO:0000256" key="3">
    <source>
        <dbReference type="ARBA" id="ARBA00022692"/>
    </source>
</evidence>
<keyword evidence="4" id="KW-0735">Signal-anchor</keyword>
<dbReference type="GO" id="GO:0000139">
    <property type="term" value="C:Golgi membrane"/>
    <property type="evidence" value="ECO:0007669"/>
    <property type="project" value="UniProtKB-SubCell"/>
</dbReference>
<name>A0A833WFJ0_PHYIN</name>
<evidence type="ECO:0000256" key="5">
    <source>
        <dbReference type="ARBA" id="ARBA00022989"/>
    </source>
</evidence>
<evidence type="ECO:0000256" key="4">
    <source>
        <dbReference type="ARBA" id="ARBA00022968"/>
    </source>
</evidence>
<evidence type="ECO:0000313" key="9">
    <source>
        <dbReference type="EMBL" id="KAF4040353.1"/>
    </source>
</evidence>
<dbReference type="EMBL" id="WSZM01000149">
    <property type="protein sequence ID" value="KAF4040353.1"/>
    <property type="molecule type" value="Genomic_DNA"/>
</dbReference>
<evidence type="ECO:0000256" key="7">
    <source>
        <dbReference type="ARBA" id="ARBA00023136"/>
    </source>
</evidence>
<comment type="caution">
    <text evidence="9">The sequence shown here is derived from an EMBL/GenBank/DDBJ whole genome shotgun (WGS) entry which is preliminary data.</text>
</comment>
<comment type="subcellular location">
    <subcellularLocation>
        <location evidence="8">Endomembrane system</location>
        <topology evidence="8">Single-pass membrane protein</topology>
    </subcellularLocation>
    <subcellularLocation>
        <location evidence="1">Golgi apparatus membrane</location>
    </subcellularLocation>
    <subcellularLocation>
        <location evidence="2">Membrane</location>
        <topology evidence="2">Single-pass type II membrane protein</topology>
    </subcellularLocation>
</comment>
<dbReference type="GO" id="GO:0046354">
    <property type="term" value="P:mannan biosynthetic process"/>
    <property type="evidence" value="ECO:0007669"/>
    <property type="project" value="TreeGrafter"/>
</dbReference>
<keyword evidence="10" id="KW-1185">Reference proteome</keyword>
<accession>A0A833WFJ0</accession>
<evidence type="ECO:0000256" key="2">
    <source>
        <dbReference type="ARBA" id="ARBA00004606"/>
    </source>
</evidence>
<dbReference type="Proteomes" id="UP000602510">
    <property type="component" value="Unassembled WGS sequence"/>
</dbReference>
<sequence>MSRWSSASKYSIEPNVKSDPADALLMTFSRGIGATTPELLELHKKHHIPDYKCVGWRHTSNCSPDGPRETSRDLDCGGTVKAGASGYCLLRDEVTGEEIQAMRMSCNSLRNRTAFKCSQAVDFVRVAPQVKAIIASKTRELKQNDNAGEMQLRGVVLTNRTETHVAEPTRGILMVV</sequence>
<evidence type="ECO:0000313" key="10">
    <source>
        <dbReference type="Proteomes" id="UP000602510"/>
    </source>
</evidence>
<keyword evidence="6" id="KW-0333">Golgi apparatus</keyword>
<proteinExistence type="predicted"/>
<keyword evidence="7" id="KW-0472">Membrane</keyword>
<protein>
    <submittedName>
        <fullName evidence="9">Uncharacterized protein</fullName>
    </submittedName>
</protein>
<evidence type="ECO:0000256" key="8">
    <source>
        <dbReference type="ARBA" id="ARBA00037847"/>
    </source>
</evidence>
<evidence type="ECO:0000256" key="6">
    <source>
        <dbReference type="ARBA" id="ARBA00023034"/>
    </source>
</evidence>
<dbReference type="PANTHER" id="PTHR31646">
    <property type="entry name" value="ALPHA-1,2-MANNOSYLTRANSFERASE MNN2"/>
    <property type="match status" value="1"/>
</dbReference>
<reference evidence="9" key="1">
    <citation type="submission" date="2020-04" db="EMBL/GenBank/DDBJ databases">
        <title>Hybrid Assembly of Korean Phytophthora infestans isolates.</title>
        <authorList>
            <person name="Prokchorchik M."/>
            <person name="Lee Y."/>
            <person name="Seo J."/>
            <person name="Cho J.-H."/>
            <person name="Park Y.-E."/>
            <person name="Jang D.-C."/>
            <person name="Im J.-S."/>
            <person name="Choi J.-G."/>
            <person name="Park H.-J."/>
            <person name="Lee G.-B."/>
            <person name="Lee Y.-G."/>
            <person name="Hong S.-Y."/>
            <person name="Cho K."/>
            <person name="Sohn K.H."/>
        </authorList>
    </citation>
    <scope>NUCLEOTIDE SEQUENCE</scope>
    <source>
        <strain evidence="9">KR_1_A1</strain>
    </source>
</reference>
<keyword evidence="5" id="KW-1133">Transmembrane helix</keyword>
<dbReference type="GO" id="GO:0000026">
    <property type="term" value="F:alpha-1,2-mannosyltransferase activity"/>
    <property type="evidence" value="ECO:0007669"/>
    <property type="project" value="TreeGrafter"/>
</dbReference>
<gene>
    <name evidence="9" type="ORF">GN244_ATG07548</name>
</gene>